<evidence type="ECO:0000313" key="2">
    <source>
        <dbReference type="EMBL" id="KYQ49535.1"/>
    </source>
</evidence>
<sequence>YFRYVDDIILAAPSESINDILNIFNSLHSRLQFTMEVGIDGKLSFLDTMLIVEDQALIFDLYRKATFSGRFLNFNSHHPLCHKRGVIYSLVDKIIRLCHPRFQQNNLIKTINIFLNNGYPLDFIFSSIQKRIKFHINKNGTAEKKIREKFFTIPYVNSVSEKFAPLANMCHCKLTFSIPNSLNKSIKKGKDQLDPLCNQNIVYKISCDDCEASYVGQTKRQLKTRLHEHVSDINKKSKSPTVITCHRIDQNHNFDWDNVEILDREASFNKRLISEMVHIKRQMHGLNKQNDTEFLPESYLNIIQSLSPS</sequence>
<feature type="non-terminal residue" evidence="2">
    <location>
        <position position="1"/>
    </location>
</feature>
<dbReference type="CDD" id="cd10442">
    <property type="entry name" value="GIY-YIG_PLEs"/>
    <property type="match status" value="1"/>
</dbReference>
<evidence type="ECO:0000313" key="3">
    <source>
        <dbReference type="Proteomes" id="UP000075809"/>
    </source>
</evidence>
<dbReference type="PROSITE" id="PS50164">
    <property type="entry name" value="GIY_YIG"/>
    <property type="match status" value="1"/>
</dbReference>
<gene>
    <name evidence="2" type="ORF">ALC60_11387</name>
</gene>
<feature type="domain" description="GIY-YIG" evidence="1">
    <location>
        <begin position="198"/>
        <end position="280"/>
    </location>
</feature>
<protein>
    <recommendedName>
        <fullName evidence="1">GIY-YIG domain-containing protein</fullName>
    </recommendedName>
</protein>
<organism evidence="2 3">
    <name type="scientific">Mycetomoellerius zeteki</name>
    <dbReference type="NCBI Taxonomy" id="64791"/>
    <lineage>
        <taxon>Eukaryota</taxon>
        <taxon>Metazoa</taxon>
        <taxon>Ecdysozoa</taxon>
        <taxon>Arthropoda</taxon>
        <taxon>Hexapoda</taxon>
        <taxon>Insecta</taxon>
        <taxon>Pterygota</taxon>
        <taxon>Neoptera</taxon>
        <taxon>Endopterygota</taxon>
        <taxon>Hymenoptera</taxon>
        <taxon>Apocrita</taxon>
        <taxon>Aculeata</taxon>
        <taxon>Formicoidea</taxon>
        <taxon>Formicidae</taxon>
        <taxon>Myrmicinae</taxon>
        <taxon>Mycetomoellerius</taxon>
    </lineage>
</organism>
<accession>A0A151WPB6</accession>
<dbReference type="InterPro" id="IPR035901">
    <property type="entry name" value="GIY-YIG_endonuc_sf"/>
</dbReference>
<proteinExistence type="predicted"/>
<dbReference type="Gene3D" id="3.40.1440.10">
    <property type="entry name" value="GIY-YIG endonuclease"/>
    <property type="match status" value="1"/>
</dbReference>
<keyword evidence="3" id="KW-1185">Reference proteome</keyword>
<dbReference type="InterPro" id="IPR000305">
    <property type="entry name" value="GIY-YIG_endonuc"/>
</dbReference>
<dbReference type="PANTHER" id="PTHR21301:SF10">
    <property type="entry name" value="REVERSE TRANSCRIPTASE DOMAIN-CONTAINING PROTEIN"/>
    <property type="match status" value="1"/>
</dbReference>
<dbReference type="InterPro" id="IPR058912">
    <property type="entry name" value="HTH_animal"/>
</dbReference>
<dbReference type="Pfam" id="PF26215">
    <property type="entry name" value="HTH_animal"/>
    <property type="match status" value="1"/>
</dbReference>
<reference evidence="2 3" key="1">
    <citation type="submission" date="2015-09" db="EMBL/GenBank/DDBJ databases">
        <title>Trachymyrmex zeteki WGS genome.</title>
        <authorList>
            <person name="Nygaard S."/>
            <person name="Hu H."/>
            <person name="Boomsma J."/>
            <person name="Zhang G."/>
        </authorList>
    </citation>
    <scope>NUCLEOTIDE SEQUENCE [LARGE SCALE GENOMIC DNA]</scope>
    <source>
        <strain evidence="2">Tzet28-1</strain>
        <tissue evidence="2">Whole body</tissue>
    </source>
</reference>
<dbReference type="Proteomes" id="UP000075809">
    <property type="component" value="Unassembled WGS sequence"/>
</dbReference>
<name>A0A151WPB6_9HYME</name>
<evidence type="ECO:0000259" key="1">
    <source>
        <dbReference type="PROSITE" id="PS50164"/>
    </source>
</evidence>
<dbReference type="EMBL" id="KQ982896">
    <property type="protein sequence ID" value="KYQ49535.1"/>
    <property type="molecule type" value="Genomic_DNA"/>
</dbReference>
<dbReference type="SUPFAM" id="SSF82771">
    <property type="entry name" value="GIY-YIG endonuclease"/>
    <property type="match status" value="1"/>
</dbReference>
<dbReference type="AlphaFoldDB" id="A0A151WPB6"/>
<dbReference type="STRING" id="64791.A0A151WPB6"/>
<dbReference type="PANTHER" id="PTHR21301">
    <property type="entry name" value="REVERSE TRANSCRIPTASE"/>
    <property type="match status" value="1"/>
</dbReference>